<name>B0X355_CULQU</name>
<dbReference type="SUPFAM" id="SSF56176">
    <property type="entry name" value="FAD-binding/transporter-associated domain-like"/>
    <property type="match status" value="1"/>
</dbReference>
<keyword evidence="13" id="KW-0808">Transferase</keyword>
<comment type="subcellular location">
    <subcellularLocation>
        <location evidence="1 13">Peroxisome</location>
    </subcellularLocation>
</comment>
<dbReference type="Pfam" id="PF02913">
    <property type="entry name" value="FAD-oxidase_C"/>
    <property type="match status" value="1"/>
</dbReference>
<dbReference type="HOGENOM" id="CLU_017779_2_2_1"/>
<dbReference type="VEuPathDB" id="VectorBase:CPIJ013647"/>
<dbReference type="PANTHER" id="PTHR46568:SF1">
    <property type="entry name" value="ALKYLDIHYDROXYACETONEPHOSPHATE SYNTHASE, PEROXISOMAL"/>
    <property type="match status" value="1"/>
</dbReference>
<dbReference type="OrthoDB" id="7786253at2759"/>
<feature type="site" description="Important for enzyme activity" evidence="12">
    <location>
        <position position="345"/>
    </location>
</feature>
<dbReference type="Proteomes" id="UP000002320">
    <property type="component" value="Unassembled WGS sequence"/>
</dbReference>
<dbReference type="GO" id="GO:0008609">
    <property type="term" value="F:alkylglycerone-phosphate synthase activity"/>
    <property type="evidence" value="ECO:0007669"/>
    <property type="project" value="UniProtKB-EC"/>
</dbReference>
<dbReference type="PANTHER" id="PTHR46568">
    <property type="entry name" value="ALKYLDIHYDROXYACETONEPHOSPHATE SYNTHASE, PEROXISOMAL"/>
    <property type="match status" value="1"/>
</dbReference>
<dbReference type="InterPro" id="IPR016169">
    <property type="entry name" value="FAD-bd_PCMH_sub2"/>
</dbReference>
<keyword evidence="13" id="KW-0444">Lipid biosynthesis</keyword>
<dbReference type="OMA" id="KDETVMF"/>
<dbReference type="InterPro" id="IPR006094">
    <property type="entry name" value="Oxid_FAD_bind_N"/>
</dbReference>
<comment type="subunit">
    <text evidence="4 13">Homodimer.</text>
</comment>
<dbReference type="STRING" id="7176.B0X355"/>
<evidence type="ECO:0000256" key="3">
    <source>
        <dbReference type="ARBA" id="ARBA00008000"/>
    </source>
</evidence>
<dbReference type="Gene3D" id="3.30.160.650">
    <property type="match status" value="1"/>
</dbReference>
<dbReference type="KEGG" id="cqu:CpipJ_CPIJ013647"/>
<dbReference type="InterPro" id="IPR004113">
    <property type="entry name" value="FAD-bd_oxidored_4_C"/>
</dbReference>
<organism>
    <name type="scientific">Culex quinquefasciatus</name>
    <name type="common">Southern house mosquito</name>
    <name type="synonym">Culex pungens</name>
    <dbReference type="NCBI Taxonomy" id="7176"/>
    <lineage>
        <taxon>Eukaryota</taxon>
        <taxon>Metazoa</taxon>
        <taxon>Ecdysozoa</taxon>
        <taxon>Arthropoda</taxon>
        <taxon>Hexapoda</taxon>
        <taxon>Insecta</taxon>
        <taxon>Pterygota</taxon>
        <taxon>Neoptera</taxon>
        <taxon>Endopterygota</taxon>
        <taxon>Diptera</taxon>
        <taxon>Nematocera</taxon>
        <taxon>Culicoidea</taxon>
        <taxon>Culicidae</taxon>
        <taxon>Culicinae</taxon>
        <taxon>Culicini</taxon>
        <taxon>Culex</taxon>
        <taxon>Culex</taxon>
    </lineage>
</organism>
<evidence type="ECO:0000256" key="10">
    <source>
        <dbReference type="PIRSR" id="PIRSR625650-2"/>
    </source>
</evidence>
<comment type="pathway">
    <text evidence="2 13">Glycerolipid metabolism; ether lipid biosynthesis.</text>
</comment>
<evidence type="ECO:0000256" key="6">
    <source>
        <dbReference type="ARBA" id="ARBA00022630"/>
    </source>
</evidence>
<evidence type="ECO:0000259" key="14">
    <source>
        <dbReference type="PROSITE" id="PS51387"/>
    </source>
</evidence>
<sequence length="592" mass="67268">MSHREPTKITSVLPKRRQDVIRWDGWGYKDSRFVYKDETVMFLGDRYPLNGNLDNFRDWVAAMFGIDLSEISKQSVLPEMFPEPMRNEEFLNALAEVKIDFTEDGMERVMRCHGQTLQDIQNLRQHNFKRIPDVVVWPECHDHVVKIVHLADKHNIALIPVGGNTSVSLSSTTPEIFDRTIAVLDMTQMNRMLWISEENSTACFEVGIVGQDIERVLSKRGFTLGHEPDSHEFSTLGGWIATRASGMKKNRYGNIEDIVKRIKMVTAKGVLEKQFTAPRCSIGPDFDHVVFGSEGTLGIVTEAVVQLRCIPDIRRYESLVFPDFETGVRCLREVAEKRLQPVSIRLIDNIQFKCSVLLDPAGVWFSGLKEQLKKFYLSFICGFDMDKIVAATVLFEGDAESVSMHEKQFYAITKKYGAIKGGEKNGKKGYQLTFVACYVRDIAWDMNIVGESFETAVSWDKCIPLYNSVLARMEKELIKRGIKHYAMSGRVTQSYDTGCSVYFYLLFRHMDDPENSLKMFMEIEEAARDEILACGGSLSHHHGVGKLRSKWYPAVVSHVGVGLYRALKNELDPNNIFAAANILPENPKVSKL</sequence>
<dbReference type="InterPro" id="IPR016166">
    <property type="entry name" value="FAD-bd_PCMH"/>
</dbReference>
<feature type="binding site" evidence="10">
    <location>
        <position position="440"/>
    </location>
    <ligand>
        <name>substrate</name>
    </ligand>
</feature>
<feature type="active site" description="Proton donor/acceptor" evidence="9">
    <location>
        <position position="502"/>
    </location>
</feature>
<feature type="domain" description="FAD-binding PCMH-type" evidence="14">
    <location>
        <begin position="128"/>
        <end position="310"/>
    </location>
</feature>
<keyword evidence="7 11" id="KW-0274">FAD</keyword>
<proteinExistence type="inferred from homology"/>
<dbReference type="Gene3D" id="1.10.45.10">
    <property type="entry name" value="Vanillyl-alcohol Oxidase, Chain A, domain 4"/>
    <property type="match status" value="1"/>
</dbReference>
<feature type="binding site" evidence="11">
    <location>
        <begin position="294"/>
        <end position="300"/>
    </location>
    <ligand>
        <name>FAD</name>
        <dbReference type="ChEBI" id="CHEBI:57692"/>
    </ligand>
</feature>
<comment type="similarity">
    <text evidence="3 13">Belongs to the FAD-binding oxidoreductase/transferase type 4 family.</text>
</comment>
<keyword evidence="17" id="KW-1185">Reference proteome</keyword>
<evidence type="ECO:0000313" key="15">
    <source>
        <dbReference type="EMBL" id="EDS39557.1"/>
    </source>
</evidence>
<dbReference type="EMBL" id="DS232309">
    <property type="protein sequence ID" value="EDS39557.1"/>
    <property type="molecule type" value="Genomic_DNA"/>
</dbReference>
<accession>B0X355</accession>
<dbReference type="EnsemblMetazoa" id="CPIJ013647-RA">
    <property type="protein sequence ID" value="CPIJ013647-PA"/>
    <property type="gene ID" value="CPIJ013647"/>
</dbReference>
<evidence type="ECO:0000313" key="16">
    <source>
        <dbReference type="EnsemblMetazoa" id="CPIJ013647-PA"/>
    </source>
</evidence>
<dbReference type="InterPro" id="IPR016171">
    <property type="entry name" value="Vanillyl_alc_oxidase_C-sub2"/>
</dbReference>
<dbReference type="GO" id="GO:0071949">
    <property type="term" value="F:FAD binding"/>
    <property type="evidence" value="ECO:0007669"/>
    <property type="project" value="InterPro"/>
</dbReference>
<dbReference type="InterPro" id="IPR016164">
    <property type="entry name" value="FAD-linked_Oxase-like_C"/>
</dbReference>
<dbReference type="InterPro" id="IPR016167">
    <property type="entry name" value="FAD-bd_PCMH_sub1"/>
</dbReference>
<feature type="binding site" evidence="11">
    <location>
        <begin position="242"/>
        <end position="245"/>
    </location>
    <ligand>
        <name>FAD</name>
        <dbReference type="ChEBI" id="CHEBI:57692"/>
    </ligand>
</feature>
<comment type="catalytic activity">
    <reaction evidence="13">
        <text>a long chain fatty alcohol + a 1-acylglycerone 3-phosphate = a 1-O-alkylglycerone 3-phosphate + a long-chain fatty acid + H(+)</text>
        <dbReference type="Rhea" id="RHEA:36171"/>
        <dbReference type="ChEBI" id="CHEBI:15378"/>
        <dbReference type="ChEBI" id="CHEBI:17135"/>
        <dbReference type="ChEBI" id="CHEBI:57534"/>
        <dbReference type="ChEBI" id="CHEBI:57560"/>
        <dbReference type="ChEBI" id="CHEBI:73315"/>
        <dbReference type="EC" id="2.5.1.26"/>
    </reaction>
</comment>
<dbReference type="VEuPathDB" id="VectorBase:CQUJHB001449"/>
<evidence type="ECO:0000313" key="17">
    <source>
        <dbReference type="Proteomes" id="UP000002320"/>
    </source>
</evidence>
<dbReference type="eggNOG" id="KOG1233">
    <property type="taxonomic scope" value="Eukaryota"/>
</dbReference>
<evidence type="ECO:0000256" key="5">
    <source>
        <dbReference type="ARBA" id="ARBA00012385"/>
    </source>
</evidence>
<keyword evidence="8 13" id="KW-0576">Peroxisome</keyword>
<evidence type="ECO:0000256" key="9">
    <source>
        <dbReference type="PIRSR" id="PIRSR625650-1"/>
    </source>
</evidence>
<dbReference type="InParanoid" id="B0X355"/>
<evidence type="ECO:0000256" key="1">
    <source>
        <dbReference type="ARBA" id="ARBA00004275"/>
    </source>
</evidence>
<evidence type="ECO:0000256" key="7">
    <source>
        <dbReference type="ARBA" id="ARBA00022827"/>
    </source>
</evidence>
<feature type="binding site" evidence="11">
    <location>
        <begin position="160"/>
        <end position="166"/>
    </location>
    <ligand>
        <name>FAD</name>
        <dbReference type="ChEBI" id="CHEBI:57692"/>
    </ligand>
</feature>
<dbReference type="Gene3D" id="3.30.465.10">
    <property type="match status" value="1"/>
</dbReference>
<dbReference type="Gene3D" id="3.30.43.10">
    <property type="entry name" value="Uridine Diphospho-n-acetylenolpyruvylglucosamine Reductase, domain 2"/>
    <property type="match status" value="1"/>
</dbReference>
<evidence type="ECO:0000256" key="12">
    <source>
        <dbReference type="PIRSR" id="PIRSR625650-4"/>
    </source>
</evidence>
<dbReference type="GO" id="GO:0005777">
    <property type="term" value="C:peroxisome"/>
    <property type="evidence" value="ECO:0007669"/>
    <property type="project" value="UniProtKB-SubCell"/>
</dbReference>
<reference evidence="16" key="2">
    <citation type="submission" date="2021-02" db="UniProtKB">
        <authorList>
            <consortium name="EnsemblMetazoa"/>
        </authorList>
    </citation>
    <scope>IDENTIFICATION</scope>
    <source>
        <strain evidence="16">JHB</strain>
    </source>
</reference>
<dbReference type="GO" id="GO:0008611">
    <property type="term" value="P:ether lipid biosynthetic process"/>
    <property type="evidence" value="ECO:0007669"/>
    <property type="project" value="UniProtKB-UniPathway"/>
</dbReference>
<feature type="binding site" evidence="11">
    <location>
        <begin position="229"/>
        <end position="235"/>
    </location>
    <ligand>
        <name>FAD</name>
        <dbReference type="ChEBI" id="CHEBI:57692"/>
    </ligand>
</feature>
<protein>
    <recommendedName>
        <fullName evidence="5 13">Alkylglycerone-phosphate synthase</fullName>
        <shortName evidence="13">Alkyl-DHAP synthase</shortName>
        <ecNumber evidence="5 13">2.5.1.26</ecNumber>
    </recommendedName>
</protein>
<dbReference type="Pfam" id="PF01565">
    <property type="entry name" value="FAD_binding_4"/>
    <property type="match status" value="1"/>
</dbReference>
<keyword evidence="6 13" id="KW-0285">Flavoprotein</keyword>
<dbReference type="AlphaFoldDB" id="B0X355"/>
<dbReference type="InterPro" id="IPR036318">
    <property type="entry name" value="FAD-bd_PCMH-like_sf"/>
</dbReference>
<gene>
    <name evidence="16" type="primary">6046964</name>
    <name evidence="15" type="ORF">CpipJ_CPIJ013647</name>
</gene>
<evidence type="ECO:0000256" key="8">
    <source>
        <dbReference type="ARBA" id="ARBA00023140"/>
    </source>
</evidence>
<comment type="cofactor">
    <cofactor evidence="11 13">
        <name>FAD</name>
        <dbReference type="ChEBI" id="CHEBI:57692"/>
    </cofactor>
</comment>
<evidence type="ECO:0000256" key="13">
    <source>
        <dbReference type="RuleBase" id="RU363113"/>
    </source>
</evidence>
<comment type="function">
    <text evidence="13">Catalyzes the exchange of an acyl for a long-chain alkyl group and the formation of the ether bond in the biosynthesis of ether phospholipids.</text>
</comment>
<dbReference type="PROSITE" id="PS51387">
    <property type="entry name" value="FAD_PCMH"/>
    <property type="match status" value="1"/>
</dbReference>
<dbReference type="Gene3D" id="3.30.70.3450">
    <property type="match status" value="1"/>
</dbReference>
<dbReference type="UniPathway" id="UPA00781"/>
<dbReference type="InterPro" id="IPR025650">
    <property type="entry name" value="Alkyl-DHAP_Synthase"/>
</dbReference>
<evidence type="ECO:0000256" key="4">
    <source>
        <dbReference type="ARBA" id="ARBA00011738"/>
    </source>
</evidence>
<evidence type="ECO:0000256" key="11">
    <source>
        <dbReference type="PIRSR" id="PIRSR625650-3"/>
    </source>
</evidence>
<dbReference type="EC" id="2.5.1.26" evidence="5 13"/>
<reference evidence="15" key="1">
    <citation type="submission" date="2007-03" db="EMBL/GenBank/DDBJ databases">
        <title>Annotation of Culex pipiens quinquefasciatus.</title>
        <authorList>
            <consortium name="The Broad Institute Genome Sequencing Platform"/>
            <person name="Atkinson P.W."/>
            <person name="Hemingway J."/>
            <person name="Christensen B.M."/>
            <person name="Higgs S."/>
            <person name="Kodira C."/>
            <person name="Hannick L."/>
            <person name="Megy K."/>
            <person name="O'Leary S."/>
            <person name="Pearson M."/>
            <person name="Haas B.J."/>
            <person name="Mauceli E."/>
            <person name="Wortman J.R."/>
            <person name="Lee N.H."/>
            <person name="Guigo R."/>
            <person name="Stanke M."/>
            <person name="Alvarado L."/>
            <person name="Amedeo P."/>
            <person name="Antoine C.H."/>
            <person name="Arensburger P."/>
            <person name="Bidwell S.L."/>
            <person name="Crawford M."/>
            <person name="Camaro F."/>
            <person name="Devon K."/>
            <person name="Engels R."/>
            <person name="Hammond M."/>
            <person name="Howarth C."/>
            <person name="Koehrsen M."/>
            <person name="Lawson D."/>
            <person name="Montgomery P."/>
            <person name="Nene V."/>
            <person name="Nusbaum C."/>
            <person name="Puiu D."/>
            <person name="Romero-Severson J."/>
            <person name="Severson D.W."/>
            <person name="Shumway M."/>
            <person name="Sisk P."/>
            <person name="Stolte C."/>
            <person name="Zeng Q."/>
            <person name="Eisenstadt E."/>
            <person name="Fraser-Liggett C."/>
            <person name="Strausberg R."/>
            <person name="Galagan J."/>
            <person name="Birren B."/>
            <person name="Collins F.H."/>
        </authorList>
    </citation>
    <scope>NUCLEOTIDE SEQUENCE [LARGE SCALE GENOMIC DNA]</scope>
    <source>
        <strain evidence="15">JHB</strain>
    </source>
</reference>
<keyword evidence="13" id="KW-0443">Lipid metabolism</keyword>
<dbReference type="SUPFAM" id="SSF55103">
    <property type="entry name" value="FAD-linked oxidases, C-terminal domain"/>
    <property type="match status" value="1"/>
</dbReference>
<evidence type="ECO:0000256" key="2">
    <source>
        <dbReference type="ARBA" id="ARBA00004670"/>
    </source>
</evidence>
<dbReference type="Gene3D" id="3.30.300.330">
    <property type="match status" value="1"/>
</dbReference>